<evidence type="ECO:0000256" key="1">
    <source>
        <dbReference type="ARBA" id="ARBA00004496"/>
    </source>
</evidence>
<dbReference type="InterPro" id="IPR036615">
    <property type="entry name" value="Mur_ligase_C_dom_sf"/>
</dbReference>
<dbReference type="GO" id="GO:0008360">
    <property type="term" value="P:regulation of cell shape"/>
    <property type="evidence" value="ECO:0007669"/>
    <property type="project" value="InterPro"/>
</dbReference>
<evidence type="ECO:0000256" key="8">
    <source>
        <dbReference type="ARBA" id="ARBA00023306"/>
    </source>
</evidence>
<comment type="subcellular location">
    <subcellularLocation>
        <location evidence="1">Cytoplasm</location>
    </subcellularLocation>
</comment>
<evidence type="ECO:0000256" key="3">
    <source>
        <dbReference type="ARBA" id="ARBA00022490"/>
    </source>
</evidence>
<keyword evidence="4" id="KW-0436">Ligase</keyword>
<dbReference type="Gene3D" id="3.40.50.720">
    <property type="entry name" value="NAD(P)-binding Rossmann-like Domain"/>
    <property type="match status" value="1"/>
</dbReference>
<dbReference type="SUPFAM" id="SSF53244">
    <property type="entry name" value="MurD-like peptide ligases, peptide-binding domain"/>
    <property type="match status" value="1"/>
</dbReference>
<comment type="caution">
    <text evidence="12">The sequence shown here is derived from an EMBL/GenBank/DDBJ whole genome shotgun (WGS) entry which is preliminary data.</text>
</comment>
<protein>
    <submittedName>
        <fullName evidence="12">Uncharacterized protein</fullName>
    </submittedName>
</protein>
<evidence type="ECO:0000256" key="9">
    <source>
        <dbReference type="SAM" id="Phobius"/>
    </source>
</evidence>
<name>A0A0F9MD66_9ZZZZ</name>
<dbReference type="EMBL" id="LAZR01004998">
    <property type="protein sequence ID" value="KKN03764.1"/>
    <property type="molecule type" value="Genomic_DNA"/>
</dbReference>
<dbReference type="Pfam" id="PF02875">
    <property type="entry name" value="Mur_ligase_C"/>
    <property type="match status" value="1"/>
</dbReference>
<keyword evidence="5" id="KW-0132">Cell division</keyword>
<dbReference type="SUPFAM" id="SSF51984">
    <property type="entry name" value="MurCD N-terminal domain"/>
    <property type="match status" value="1"/>
</dbReference>
<accession>A0A0F9MD66</accession>
<organism evidence="12">
    <name type="scientific">marine sediment metagenome</name>
    <dbReference type="NCBI Taxonomy" id="412755"/>
    <lineage>
        <taxon>unclassified sequences</taxon>
        <taxon>metagenomes</taxon>
        <taxon>ecological metagenomes</taxon>
    </lineage>
</organism>
<evidence type="ECO:0000259" key="11">
    <source>
        <dbReference type="Pfam" id="PF08245"/>
    </source>
</evidence>
<feature type="domain" description="Mur ligase C-terminal" evidence="10">
    <location>
        <begin position="324"/>
        <end position="434"/>
    </location>
</feature>
<keyword evidence="6" id="KW-0547">Nucleotide-binding</keyword>
<dbReference type="GO" id="GO:0009252">
    <property type="term" value="P:peptidoglycan biosynthetic process"/>
    <property type="evidence" value="ECO:0007669"/>
    <property type="project" value="UniProtKB-UniPathway"/>
</dbReference>
<comment type="pathway">
    <text evidence="2">Cell wall biogenesis; peptidoglycan biosynthesis.</text>
</comment>
<dbReference type="GO" id="GO:0004326">
    <property type="term" value="F:tetrahydrofolylpolyglutamate synthase activity"/>
    <property type="evidence" value="ECO:0007669"/>
    <property type="project" value="InterPro"/>
</dbReference>
<keyword evidence="9" id="KW-0812">Transmembrane</keyword>
<keyword evidence="3" id="KW-0963">Cytoplasm</keyword>
<dbReference type="Gene3D" id="3.90.190.20">
    <property type="entry name" value="Mur ligase, C-terminal domain"/>
    <property type="match status" value="1"/>
</dbReference>
<dbReference type="GO" id="GO:0005737">
    <property type="term" value="C:cytoplasm"/>
    <property type="evidence" value="ECO:0007669"/>
    <property type="project" value="UniProtKB-SubCell"/>
</dbReference>
<evidence type="ECO:0000313" key="12">
    <source>
        <dbReference type="EMBL" id="KKN03764.1"/>
    </source>
</evidence>
<dbReference type="InterPro" id="IPR018109">
    <property type="entry name" value="Folylpolyglutamate_synth_CS"/>
</dbReference>
<keyword evidence="9" id="KW-1133">Transmembrane helix</keyword>
<dbReference type="GO" id="GO:0005524">
    <property type="term" value="F:ATP binding"/>
    <property type="evidence" value="ECO:0007669"/>
    <property type="project" value="UniProtKB-KW"/>
</dbReference>
<reference evidence="12" key="1">
    <citation type="journal article" date="2015" name="Nature">
        <title>Complex archaea that bridge the gap between prokaryotes and eukaryotes.</title>
        <authorList>
            <person name="Spang A."/>
            <person name="Saw J.H."/>
            <person name="Jorgensen S.L."/>
            <person name="Zaremba-Niedzwiedzka K."/>
            <person name="Martijn J."/>
            <person name="Lind A.E."/>
            <person name="van Eijk R."/>
            <person name="Schleper C."/>
            <person name="Guy L."/>
            <person name="Ettema T.J."/>
        </authorList>
    </citation>
    <scope>NUCLEOTIDE SEQUENCE</scope>
</reference>
<dbReference type="PANTHER" id="PTHR43692:SF1">
    <property type="entry name" value="UDP-N-ACETYLMURAMOYLALANINE--D-GLUTAMATE LIGASE"/>
    <property type="match status" value="1"/>
</dbReference>
<feature type="transmembrane region" description="Helical" evidence="9">
    <location>
        <begin position="21"/>
        <end position="37"/>
    </location>
</feature>
<evidence type="ECO:0000256" key="7">
    <source>
        <dbReference type="ARBA" id="ARBA00022840"/>
    </source>
</evidence>
<evidence type="ECO:0000256" key="2">
    <source>
        <dbReference type="ARBA" id="ARBA00004752"/>
    </source>
</evidence>
<dbReference type="InterPro" id="IPR004101">
    <property type="entry name" value="Mur_ligase_C"/>
</dbReference>
<evidence type="ECO:0000259" key="10">
    <source>
        <dbReference type="Pfam" id="PF02875"/>
    </source>
</evidence>
<evidence type="ECO:0000256" key="6">
    <source>
        <dbReference type="ARBA" id="ARBA00022741"/>
    </source>
</evidence>
<dbReference type="PROSITE" id="PS01011">
    <property type="entry name" value="FOLYLPOLYGLU_SYNT_1"/>
    <property type="match status" value="1"/>
</dbReference>
<keyword evidence="7" id="KW-0067">ATP-binding</keyword>
<dbReference type="SUPFAM" id="SSF53623">
    <property type="entry name" value="MurD-like peptide ligases, catalytic domain"/>
    <property type="match status" value="1"/>
</dbReference>
<dbReference type="GO" id="GO:0008764">
    <property type="term" value="F:UDP-N-acetylmuramoylalanine-D-glutamate ligase activity"/>
    <property type="evidence" value="ECO:0007669"/>
    <property type="project" value="UniProtKB-EC"/>
</dbReference>
<dbReference type="Gene3D" id="3.40.1190.10">
    <property type="entry name" value="Mur-like, catalytic domain"/>
    <property type="match status" value="1"/>
</dbReference>
<sequence>MRTYVRIVPQDKKMRVKDKKVLVLGMGVSGVAAAHLLRDEKAIVTIAEIEDSEDKRGEAKKLSQKAIKVILGPHPLSLLEGKELIVVSPGVPLTIPLLQKARLRGIPILGELELAFRFLRGKSLVAITGTNGKTTTTLLTGKILEKAGKDVQIAGNVGVPLTKIARGKSEIIVAEVSTFQLETIDKFSPYISCILNITPDHFDRHLSLENYSDLKARIFLNQKNKDFTVLNRDDARVYPFASKTKAQVIFVSKKDNLEKGVFLQDARIKRRFDKEEEIVSYKEITFAGSHNLENILSSVAIASLYGVEAEIIREALIEFKGLPHRVEWVGEVEGIEFINDSKATNEDAVRSSLEFRSKKTILIIGGKDKGADFSSLKKVVGEKVKKIILLGEAKKSIRAQLVDLCPIEEVEDMKEAVRQAFKDAGRGDSILLSPGCASFDQFKDYKERGEVFKREVKLLQESNEVD</sequence>
<dbReference type="NCBIfam" id="TIGR01087">
    <property type="entry name" value="murD"/>
    <property type="match status" value="1"/>
</dbReference>
<dbReference type="InterPro" id="IPR005762">
    <property type="entry name" value="MurD"/>
</dbReference>
<dbReference type="InterPro" id="IPR036565">
    <property type="entry name" value="Mur-like_cat_sf"/>
</dbReference>
<keyword evidence="9" id="KW-0472">Membrane</keyword>
<dbReference type="HAMAP" id="MF_00639">
    <property type="entry name" value="MurD"/>
    <property type="match status" value="1"/>
</dbReference>
<dbReference type="PANTHER" id="PTHR43692">
    <property type="entry name" value="UDP-N-ACETYLMURAMOYLALANINE--D-GLUTAMATE LIGASE"/>
    <property type="match status" value="1"/>
</dbReference>
<proteinExistence type="inferred from homology"/>
<keyword evidence="8" id="KW-0131">Cell cycle</keyword>
<evidence type="ECO:0000256" key="4">
    <source>
        <dbReference type="ARBA" id="ARBA00022598"/>
    </source>
</evidence>
<dbReference type="GO" id="GO:0051301">
    <property type="term" value="P:cell division"/>
    <property type="evidence" value="ECO:0007669"/>
    <property type="project" value="UniProtKB-KW"/>
</dbReference>
<evidence type="ECO:0000256" key="5">
    <source>
        <dbReference type="ARBA" id="ARBA00022618"/>
    </source>
</evidence>
<dbReference type="InterPro" id="IPR013221">
    <property type="entry name" value="Mur_ligase_cen"/>
</dbReference>
<dbReference type="UniPathway" id="UPA00219"/>
<dbReference type="Pfam" id="PF21799">
    <property type="entry name" value="MurD-like_N"/>
    <property type="match status" value="1"/>
</dbReference>
<dbReference type="AlphaFoldDB" id="A0A0F9MD66"/>
<dbReference type="Pfam" id="PF08245">
    <property type="entry name" value="Mur_ligase_M"/>
    <property type="match status" value="1"/>
</dbReference>
<gene>
    <name evidence="12" type="ORF">LCGC14_1104390</name>
</gene>
<feature type="domain" description="Mur ligase central" evidence="11">
    <location>
        <begin position="127"/>
        <end position="302"/>
    </location>
</feature>